<proteinExistence type="predicted"/>
<reference evidence="1 2" key="1">
    <citation type="submission" date="2019-07" db="EMBL/GenBank/DDBJ databases">
        <title>Whole genome shotgun sequence of Halolactibacillus alkaliphilus NBRC 103919.</title>
        <authorList>
            <person name="Hosoyama A."/>
            <person name="Uohara A."/>
            <person name="Ohji S."/>
            <person name="Ichikawa N."/>
        </authorList>
    </citation>
    <scope>NUCLEOTIDE SEQUENCE [LARGE SCALE GENOMIC DNA]</scope>
    <source>
        <strain evidence="1 2">NBRC 103919</strain>
    </source>
</reference>
<comment type="caution">
    <text evidence="1">The sequence shown here is derived from an EMBL/GenBank/DDBJ whole genome shotgun (WGS) entry which is preliminary data.</text>
</comment>
<keyword evidence="2" id="KW-1185">Reference proteome</keyword>
<sequence length="99" mass="11816">MAFGISRQELNEWKNKVTNGEIAIITHYWQDQRFDGATSVTKVGCNDLKKLMAWGERYDLKPEWIDYKDDFPHYDLFPPYQKEVLIGEGYDEHIKRFNL</sequence>
<evidence type="ECO:0008006" key="3">
    <source>
        <dbReference type="Google" id="ProtNLM"/>
    </source>
</evidence>
<dbReference type="STRING" id="442899.SAMN05720591_10446"/>
<evidence type="ECO:0000313" key="2">
    <source>
        <dbReference type="Proteomes" id="UP000321400"/>
    </source>
</evidence>
<dbReference type="Proteomes" id="UP000321400">
    <property type="component" value="Unassembled WGS sequence"/>
</dbReference>
<evidence type="ECO:0000313" key="1">
    <source>
        <dbReference type="EMBL" id="GEN56261.1"/>
    </source>
</evidence>
<gene>
    <name evidence="1" type="primary">yneQ</name>
    <name evidence="1" type="ORF">HAL01_07250</name>
</gene>
<protein>
    <recommendedName>
        <fullName evidence="3">YneQ</fullName>
    </recommendedName>
</protein>
<accession>A0A511X008</accession>
<dbReference type="OrthoDB" id="2361368at2"/>
<dbReference type="AlphaFoldDB" id="A0A511X008"/>
<name>A0A511X008_9BACI</name>
<organism evidence="1 2">
    <name type="scientific">Halolactibacillus alkaliphilus</name>
    <dbReference type="NCBI Taxonomy" id="442899"/>
    <lineage>
        <taxon>Bacteria</taxon>
        <taxon>Bacillati</taxon>
        <taxon>Bacillota</taxon>
        <taxon>Bacilli</taxon>
        <taxon>Bacillales</taxon>
        <taxon>Bacillaceae</taxon>
        <taxon>Halolactibacillus</taxon>
    </lineage>
</organism>
<dbReference type="EMBL" id="BJYE01000006">
    <property type="protein sequence ID" value="GEN56261.1"/>
    <property type="molecule type" value="Genomic_DNA"/>
</dbReference>
<dbReference type="RefSeq" id="WP_089800025.1">
    <property type="nucleotide sequence ID" value="NZ_BJYE01000006.1"/>
</dbReference>